<dbReference type="AlphaFoldDB" id="A0A7W8UHR0"/>
<name>A0A7W8UHR0_9HYPH</name>
<evidence type="ECO:0000256" key="3">
    <source>
        <dbReference type="ARBA" id="ARBA00022553"/>
    </source>
</evidence>
<keyword evidence="8" id="KW-0902">Two-component regulatory system</keyword>
<dbReference type="Gene3D" id="3.30.565.10">
    <property type="entry name" value="Histidine kinase-like ATPase, C-terminal domain"/>
    <property type="match status" value="1"/>
</dbReference>
<sequence>MDPVNILLVDDQPAKLLSYEVILQELGENLIKAKSGREALEHLLRTEIAVILVDVCMPDQDGFELVAMIREHPRYQKTAIIFVSAVMMAEPDRLRGYEAGAVDYVSVPVVPELLRAKVKIFAELYRKTRQLERFNAQLEQRVADRTAELQASSSQLAALNEQLEYRIEERTREREEALAQLFEAQKLDTIGQLTGGVAHDFNNLLMAALSSLELLSKRLSDGDDRSRRLLNNAIQAAERGAALTQRLLAFARRQELKPQAVDIIRVVTGMEDLLRRAMGPGIRLRSELPDDLPWVLVDTNQLELALLNLVINSRDAMTEGGTVTIFAVPETVRQEGAKLKLEPGNYIRIRVADTGCGMDEDTLARATEPFFTTKGTGKGTGLGLSMVQGLAAQSGGTLVLSSKPSGGTAVDLWLPVAGQIPYQSPVAEDEAPVEEGDQVSRTILVVDDDALVSMGTAAMLEDLGHRVTEVSSGRDALAALARNQNFDLVITDHAMPGMTGSELAAQIKISYPGMPVILASGYVELPGGIELPDILRLSKPFSQDQLIAALSRSFASEASPESSVKQSYK</sequence>
<dbReference type="Pfam" id="PF02518">
    <property type="entry name" value="HATPase_c"/>
    <property type="match status" value="1"/>
</dbReference>
<keyword evidence="6 12" id="KW-0418">Kinase</keyword>
<dbReference type="SMART" id="SM00388">
    <property type="entry name" value="HisKA"/>
    <property type="match status" value="1"/>
</dbReference>
<dbReference type="InterPro" id="IPR004358">
    <property type="entry name" value="Sig_transdc_His_kin-like_C"/>
</dbReference>
<dbReference type="CDD" id="cd00082">
    <property type="entry name" value="HisKA"/>
    <property type="match status" value="1"/>
</dbReference>
<keyword evidence="13" id="KW-1185">Reference proteome</keyword>
<dbReference type="GO" id="GO:0005524">
    <property type="term" value="F:ATP binding"/>
    <property type="evidence" value="ECO:0007669"/>
    <property type="project" value="UniProtKB-KW"/>
</dbReference>
<dbReference type="EMBL" id="JACHBK010000022">
    <property type="protein sequence ID" value="MBB5539596.1"/>
    <property type="molecule type" value="Genomic_DNA"/>
</dbReference>
<protein>
    <recommendedName>
        <fullName evidence="2">histidine kinase</fullName>
        <ecNumber evidence="2">2.7.13.3</ecNumber>
    </recommendedName>
</protein>
<keyword evidence="7" id="KW-0067">ATP-binding</keyword>
<keyword evidence="5" id="KW-0547">Nucleotide-binding</keyword>
<feature type="modified residue" description="4-aspartylphosphate" evidence="9">
    <location>
        <position position="492"/>
    </location>
</feature>
<evidence type="ECO:0000259" key="11">
    <source>
        <dbReference type="PROSITE" id="PS50110"/>
    </source>
</evidence>
<evidence type="ECO:0000256" key="5">
    <source>
        <dbReference type="ARBA" id="ARBA00022741"/>
    </source>
</evidence>
<evidence type="ECO:0000256" key="2">
    <source>
        <dbReference type="ARBA" id="ARBA00012438"/>
    </source>
</evidence>
<dbReference type="SUPFAM" id="SSF55874">
    <property type="entry name" value="ATPase domain of HSP90 chaperone/DNA topoisomerase II/histidine kinase"/>
    <property type="match status" value="1"/>
</dbReference>
<dbReference type="PROSITE" id="PS50110">
    <property type="entry name" value="RESPONSE_REGULATORY"/>
    <property type="match status" value="2"/>
</dbReference>
<evidence type="ECO:0000259" key="10">
    <source>
        <dbReference type="PROSITE" id="PS50109"/>
    </source>
</evidence>
<dbReference type="GO" id="GO:0000155">
    <property type="term" value="F:phosphorelay sensor kinase activity"/>
    <property type="evidence" value="ECO:0007669"/>
    <property type="project" value="InterPro"/>
</dbReference>
<feature type="domain" description="Histidine kinase" evidence="10">
    <location>
        <begin position="196"/>
        <end position="418"/>
    </location>
</feature>
<dbReference type="PRINTS" id="PR00344">
    <property type="entry name" value="BCTRLSENSOR"/>
</dbReference>
<dbReference type="InterPro" id="IPR003594">
    <property type="entry name" value="HATPase_dom"/>
</dbReference>
<evidence type="ECO:0000256" key="7">
    <source>
        <dbReference type="ARBA" id="ARBA00022840"/>
    </source>
</evidence>
<evidence type="ECO:0000313" key="13">
    <source>
        <dbReference type="Proteomes" id="UP000585507"/>
    </source>
</evidence>
<feature type="modified residue" description="4-aspartylphosphate" evidence="9">
    <location>
        <position position="54"/>
    </location>
</feature>
<dbReference type="InterPro" id="IPR036890">
    <property type="entry name" value="HATPase_C_sf"/>
</dbReference>
<proteinExistence type="predicted"/>
<evidence type="ECO:0000256" key="4">
    <source>
        <dbReference type="ARBA" id="ARBA00022679"/>
    </source>
</evidence>
<organism evidence="12 13">
    <name type="scientific">Rhizobium giardinii</name>
    <dbReference type="NCBI Taxonomy" id="56731"/>
    <lineage>
        <taxon>Bacteria</taxon>
        <taxon>Pseudomonadati</taxon>
        <taxon>Pseudomonadota</taxon>
        <taxon>Alphaproteobacteria</taxon>
        <taxon>Hyphomicrobiales</taxon>
        <taxon>Rhizobiaceae</taxon>
        <taxon>Rhizobium/Agrobacterium group</taxon>
        <taxon>Rhizobium</taxon>
    </lineage>
</organism>
<dbReference type="EC" id="2.7.13.3" evidence="2"/>
<keyword evidence="3 9" id="KW-0597">Phosphoprotein</keyword>
<dbReference type="Gene3D" id="3.40.50.2300">
    <property type="match status" value="2"/>
</dbReference>
<evidence type="ECO:0000256" key="6">
    <source>
        <dbReference type="ARBA" id="ARBA00022777"/>
    </source>
</evidence>
<dbReference type="InterPro" id="IPR001789">
    <property type="entry name" value="Sig_transdc_resp-reg_receiver"/>
</dbReference>
<dbReference type="Gene3D" id="1.10.287.130">
    <property type="match status" value="1"/>
</dbReference>
<dbReference type="SMART" id="SM00448">
    <property type="entry name" value="REC"/>
    <property type="match status" value="2"/>
</dbReference>
<evidence type="ECO:0000313" key="12">
    <source>
        <dbReference type="EMBL" id="MBB5539596.1"/>
    </source>
</evidence>
<dbReference type="SUPFAM" id="SSF47384">
    <property type="entry name" value="Homodimeric domain of signal transducing histidine kinase"/>
    <property type="match status" value="1"/>
</dbReference>
<dbReference type="InterPro" id="IPR003661">
    <property type="entry name" value="HisK_dim/P_dom"/>
</dbReference>
<evidence type="ECO:0000256" key="8">
    <source>
        <dbReference type="ARBA" id="ARBA00023012"/>
    </source>
</evidence>
<comment type="caution">
    <text evidence="12">The sequence shown here is derived from an EMBL/GenBank/DDBJ whole genome shotgun (WGS) entry which is preliminary data.</text>
</comment>
<evidence type="ECO:0000256" key="9">
    <source>
        <dbReference type="PROSITE-ProRule" id="PRU00169"/>
    </source>
</evidence>
<feature type="domain" description="Response regulatory" evidence="11">
    <location>
        <begin position="442"/>
        <end position="554"/>
    </location>
</feature>
<dbReference type="RefSeq" id="WP_018327318.1">
    <property type="nucleotide sequence ID" value="NZ_JACHBK010000022.1"/>
</dbReference>
<dbReference type="Pfam" id="PF00072">
    <property type="entry name" value="Response_reg"/>
    <property type="match status" value="2"/>
</dbReference>
<comment type="catalytic activity">
    <reaction evidence="1">
        <text>ATP + protein L-histidine = ADP + protein N-phospho-L-histidine.</text>
        <dbReference type="EC" id="2.7.13.3"/>
    </reaction>
</comment>
<accession>A0A7W8UHR0</accession>
<dbReference type="PROSITE" id="PS50109">
    <property type="entry name" value="HIS_KIN"/>
    <property type="match status" value="1"/>
</dbReference>
<dbReference type="SUPFAM" id="SSF52172">
    <property type="entry name" value="CheY-like"/>
    <property type="match status" value="2"/>
</dbReference>
<evidence type="ECO:0000256" key="1">
    <source>
        <dbReference type="ARBA" id="ARBA00000085"/>
    </source>
</evidence>
<dbReference type="Pfam" id="PF00512">
    <property type="entry name" value="HisKA"/>
    <property type="match status" value="1"/>
</dbReference>
<gene>
    <name evidence="12" type="ORF">GGD55_006346</name>
</gene>
<dbReference type="PANTHER" id="PTHR43065">
    <property type="entry name" value="SENSOR HISTIDINE KINASE"/>
    <property type="match status" value="1"/>
</dbReference>
<reference evidence="12 13" key="1">
    <citation type="submission" date="2020-08" db="EMBL/GenBank/DDBJ databases">
        <title>Genomic Encyclopedia of Type Strains, Phase IV (KMG-V): Genome sequencing to study the core and pangenomes of soil and plant-associated prokaryotes.</title>
        <authorList>
            <person name="Whitman W."/>
        </authorList>
    </citation>
    <scope>NUCLEOTIDE SEQUENCE [LARGE SCALE GENOMIC DNA]</scope>
    <source>
        <strain evidence="12 13">SEMIA 4084</strain>
    </source>
</reference>
<dbReference type="InterPro" id="IPR036097">
    <property type="entry name" value="HisK_dim/P_sf"/>
</dbReference>
<feature type="domain" description="Response regulatory" evidence="11">
    <location>
        <begin position="5"/>
        <end position="122"/>
    </location>
</feature>
<dbReference type="InterPro" id="IPR005467">
    <property type="entry name" value="His_kinase_dom"/>
</dbReference>
<dbReference type="SMART" id="SM00387">
    <property type="entry name" value="HATPase_c"/>
    <property type="match status" value="1"/>
</dbReference>
<keyword evidence="4" id="KW-0808">Transferase</keyword>
<dbReference type="PANTHER" id="PTHR43065:SF46">
    <property type="entry name" value="C4-DICARBOXYLATE TRANSPORT SENSOR PROTEIN DCTB"/>
    <property type="match status" value="1"/>
</dbReference>
<dbReference type="Proteomes" id="UP000585507">
    <property type="component" value="Unassembled WGS sequence"/>
</dbReference>
<dbReference type="InterPro" id="IPR011006">
    <property type="entry name" value="CheY-like_superfamily"/>
</dbReference>